<name>A0ABN2LMT8_9MICO</name>
<feature type="signal peptide" evidence="1">
    <location>
        <begin position="1"/>
        <end position="24"/>
    </location>
</feature>
<comment type="caution">
    <text evidence="2">The sequence shown here is derived from an EMBL/GenBank/DDBJ whole genome shotgun (WGS) entry which is preliminary data.</text>
</comment>
<organism evidence="2 3">
    <name type="scientific">Nostocoides veronense</name>
    <dbReference type="NCBI Taxonomy" id="330836"/>
    <lineage>
        <taxon>Bacteria</taxon>
        <taxon>Bacillati</taxon>
        <taxon>Actinomycetota</taxon>
        <taxon>Actinomycetes</taxon>
        <taxon>Micrococcales</taxon>
        <taxon>Intrasporangiaceae</taxon>
        <taxon>Nostocoides</taxon>
    </lineage>
</organism>
<reference evidence="2 3" key="1">
    <citation type="journal article" date="2019" name="Int. J. Syst. Evol. Microbiol.">
        <title>The Global Catalogue of Microorganisms (GCM) 10K type strain sequencing project: providing services to taxonomists for standard genome sequencing and annotation.</title>
        <authorList>
            <consortium name="The Broad Institute Genomics Platform"/>
            <consortium name="The Broad Institute Genome Sequencing Center for Infectious Disease"/>
            <person name="Wu L."/>
            <person name="Ma J."/>
        </authorList>
    </citation>
    <scope>NUCLEOTIDE SEQUENCE [LARGE SCALE GENOMIC DNA]</scope>
    <source>
        <strain evidence="2 3">JCM 15592</strain>
    </source>
</reference>
<keyword evidence="3" id="KW-1185">Reference proteome</keyword>
<evidence type="ECO:0000313" key="2">
    <source>
        <dbReference type="EMBL" id="GAA1794031.1"/>
    </source>
</evidence>
<dbReference type="EMBL" id="BAAAPO010000027">
    <property type="protein sequence ID" value="GAA1794031.1"/>
    <property type="molecule type" value="Genomic_DNA"/>
</dbReference>
<keyword evidence="1" id="KW-0732">Signal</keyword>
<proteinExistence type="predicted"/>
<dbReference type="Pfam" id="PF14885">
    <property type="entry name" value="GHL15"/>
    <property type="match status" value="1"/>
</dbReference>
<protein>
    <submittedName>
        <fullName evidence="2">Uncharacterized protein</fullName>
    </submittedName>
</protein>
<evidence type="ECO:0000256" key="1">
    <source>
        <dbReference type="SAM" id="SignalP"/>
    </source>
</evidence>
<accession>A0ABN2LMT8</accession>
<dbReference type="RefSeq" id="WP_344083963.1">
    <property type="nucleotide sequence ID" value="NZ_BAAAPO010000027.1"/>
</dbReference>
<sequence length="413" mass="44677">MARIVAGVLGAGLALSVAGGAASATPRHTSATGEVGAAAGATASRAGSNILRLWVPEFMGRGHGPYTDAELTAMAKRFSMIVTMPKKFTPKIALMKKANPALELSVYRNATFATGALPEATYAHTAAGERIHSLKWPTTYLMELDSPAWHKQIATTCTNMVAASKYDYCYLDVLGNGPLISGDYMSGVPVHADGRAWTANEWISYAAQISTSAATALGRPQYGNGLGTGERYFTARYASWPLVPPNKQVAAEGFARNARGDINLFLTEALWKQDVDMIVDAEARGKGMMTITKLWVPATEAQRNRWHEYTLATFLLGTGGRSMFCFLRSEDPTSVEMDHPYNTIDPGQPTTAYRKWQGVYRRDFTKALVLVNPTTTDRKVALPRSYRTLGGGTVQGTITVRPNTGRVLRVPGG</sequence>
<gene>
    <name evidence="2" type="ORF">GCM10009811_18460</name>
</gene>
<evidence type="ECO:0000313" key="3">
    <source>
        <dbReference type="Proteomes" id="UP001499938"/>
    </source>
</evidence>
<dbReference type="Proteomes" id="UP001499938">
    <property type="component" value="Unassembled WGS sequence"/>
</dbReference>
<feature type="chain" id="PRO_5046845228" evidence="1">
    <location>
        <begin position="25"/>
        <end position="413"/>
    </location>
</feature>
<dbReference type="InterPro" id="IPR029455">
    <property type="entry name" value="GHL15"/>
</dbReference>